<keyword evidence="3 5" id="KW-0170">Cobalt</keyword>
<proteinExistence type="inferred from homology"/>
<dbReference type="PANTHER" id="PTHR39330">
    <property type="entry name" value="ETHANOLAMINE AMMONIA-LYASE LIGHT CHAIN"/>
    <property type="match status" value="1"/>
</dbReference>
<dbReference type="Gene3D" id="1.10.30.40">
    <property type="entry name" value="Ethanolamine ammonia-lyase light chain (EutC), N-terminal domain"/>
    <property type="match status" value="1"/>
</dbReference>
<evidence type="ECO:0000313" key="6">
    <source>
        <dbReference type="EMBL" id="AHJ14381.1"/>
    </source>
</evidence>
<dbReference type="GO" id="GO:0031471">
    <property type="term" value="C:ethanolamine degradation polyhedral organelle"/>
    <property type="evidence" value="ECO:0007669"/>
    <property type="project" value="UniProtKB-UniRule"/>
</dbReference>
<organism evidence="6 7">
    <name type="scientific">Sulfurospirillum multivorans (strain DM 12446 / JCM 15788 / NBRC 109480)</name>
    <dbReference type="NCBI Taxonomy" id="1150621"/>
    <lineage>
        <taxon>Bacteria</taxon>
        <taxon>Pseudomonadati</taxon>
        <taxon>Campylobacterota</taxon>
        <taxon>Epsilonproteobacteria</taxon>
        <taxon>Campylobacterales</taxon>
        <taxon>Sulfurospirillaceae</taxon>
        <taxon>Sulfurospirillum</taxon>
    </lineage>
</organism>
<comment type="catalytic activity">
    <reaction evidence="5">
        <text>ethanolamine = acetaldehyde + NH4(+)</text>
        <dbReference type="Rhea" id="RHEA:15313"/>
        <dbReference type="ChEBI" id="CHEBI:15343"/>
        <dbReference type="ChEBI" id="CHEBI:28938"/>
        <dbReference type="ChEBI" id="CHEBI:57603"/>
        <dbReference type="EC" id="4.3.1.7"/>
    </reaction>
</comment>
<keyword evidence="2 5" id="KW-0456">Lyase</keyword>
<dbReference type="NCBIfam" id="NF003971">
    <property type="entry name" value="PRK05465.1"/>
    <property type="match status" value="1"/>
</dbReference>
<gene>
    <name evidence="5 6" type="primary">eutC</name>
    <name evidence="6" type="ORF">SMUL_3155</name>
</gene>
<name>A0AA86ARD4_SULMK</name>
<feature type="binding site" evidence="5">
    <location>
        <position position="177"/>
    </location>
    <ligand>
        <name>adenosylcob(III)alamin</name>
        <dbReference type="ChEBI" id="CHEBI:18408"/>
    </ligand>
</feature>
<keyword evidence="4 5" id="KW-1283">Bacterial microcompartment</keyword>
<dbReference type="InterPro" id="IPR009246">
    <property type="entry name" value="EutC"/>
</dbReference>
<dbReference type="InterPro" id="IPR042251">
    <property type="entry name" value="EutC_C"/>
</dbReference>
<comment type="cofactor">
    <cofactor evidence="5">
        <name>adenosylcob(III)alamin</name>
        <dbReference type="ChEBI" id="CHEBI:18408"/>
    </cofactor>
    <text evidence="5">Binds between the large and small subunits.</text>
</comment>
<dbReference type="PIRSF" id="PIRSF018982">
    <property type="entry name" value="EutC"/>
    <property type="match status" value="1"/>
</dbReference>
<dbReference type="KEGG" id="smul:SMUL_3155"/>
<dbReference type="Proteomes" id="UP000019322">
    <property type="component" value="Chromosome"/>
</dbReference>
<dbReference type="InterPro" id="IPR042255">
    <property type="entry name" value="EutC_N"/>
</dbReference>
<feature type="binding site" evidence="5">
    <location>
        <position position="198"/>
    </location>
    <ligand>
        <name>adenosylcob(III)alamin</name>
        <dbReference type="ChEBI" id="CHEBI:18408"/>
    </ligand>
</feature>
<evidence type="ECO:0000256" key="2">
    <source>
        <dbReference type="ARBA" id="ARBA00023239"/>
    </source>
</evidence>
<dbReference type="Gene3D" id="3.40.50.11240">
    <property type="entry name" value="Ethanolamine ammonia-lyase light chain (EutC)"/>
    <property type="match status" value="1"/>
</dbReference>
<feature type="binding site" evidence="5">
    <location>
        <position position="227"/>
    </location>
    <ligand>
        <name>adenosylcob(III)alamin</name>
        <dbReference type="ChEBI" id="CHEBI:18408"/>
    </ligand>
</feature>
<dbReference type="RefSeq" id="WP_025346207.1">
    <property type="nucleotide sequence ID" value="NZ_CP007201.1"/>
</dbReference>
<protein>
    <recommendedName>
        <fullName evidence="5">Ethanolamine ammonia-lyase small subunit</fullName>
        <shortName evidence="5">EAL small subunit</shortName>
        <ecNumber evidence="5">4.3.1.7</ecNumber>
    </recommendedName>
</protein>
<dbReference type="HAMAP" id="MF_00601">
    <property type="entry name" value="EutC"/>
    <property type="match status" value="1"/>
</dbReference>
<comment type="pathway">
    <text evidence="5">Amine and polyamine degradation; ethanolamine degradation.</text>
</comment>
<evidence type="ECO:0000256" key="3">
    <source>
        <dbReference type="ARBA" id="ARBA00023285"/>
    </source>
</evidence>
<evidence type="ECO:0000256" key="5">
    <source>
        <dbReference type="HAMAP-Rule" id="MF_00601"/>
    </source>
</evidence>
<dbReference type="GO" id="GO:0031419">
    <property type="term" value="F:cobalamin binding"/>
    <property type="evidence" value="ECO:0007669"/>
    <property type="project" value="UniProtKB-UniRule"/>
</dbReference>
<comment type="subunit">
    <text evidence="5">The basic unit is a heterodimer which dimerizes to form tetramers. The heterotetramers trimerize; 6 large subunits form a core ring with 6 small subunits projecting outwards.</text>
</comment>
<dbReference type="GO" id="GO:0046336">
    <property type="term" value="P:ethanolamine catabolic process"/>
    <property type="evidence" value="ECO:0007669"/>
    <property type="project" value="UniProtKB-UniRule"/>
</dbReference>
<dbReference type="GO" id="GO:0008851">
    <property type="term" value="F:ethanolamine ammonia-lyase activity"/>
    <property type="evidence" value="ECO:0007669"/>
    <property type="project" value="UniProtKB-UniRule"/>
</dbReference>
<evidence type="ECO:0000256" key="1">
    <source>
        <dbReference type="ARBA" id="ARBA00022628"/>
    </source>
</evidence>
<dbReference type="AlphaFoldDB" id="A0AA86ARD4"/>
<evidence type="ECO:0000313" key="7">
    <source>
        <dbReference type="Proteomes" id="UP000019322"/>
    </source>
</evidence>
<dbReference type="EMBL" id="CP007201">
    <property type="protein sequence ID" value="AHJ14381.1"/>
    <property type="molecule type" value="Genomic_DNA"/>
</dbReference>
<dbReference type="Pfam" id="PF05985">
    <property type="entry name" value="EutC"/>
    <property type="match status" value="1"/>
</dbReference>
<dbReference type="PANTHER" id="PTHR39330:SF1">
    <property type="entry name" value="ETHANOLAMINE AMMONIA-LYASE SMALL SUBUNIT"/>
    <property type="match status" value="1"/>
</dbReference>
<accession>A0AA86ARD4</accession>
<comment type="function">
    <text evidence="5">Catalyzes the deamination of various vicinal amino-alcohols to oxo compounds. Allows this organism to utilize ethanolamine as the sole source of nitrogen and carbon in the presence of external vitamin B12.</text>
</comment>
<reference evidence="6 7" key="1">
    <citation type="journal article" date="2014" name="Environ. Microbiol.">
        <title>Insights into organohalide respiration and the versatile catabolism of Sulfurospirillum multivorans gained from comparative genomics and physiological studies.</title>
        <authorList>
            <person name="Goris T."/>
            <person name="Schubert T."/>
            <person name="Gadkari J."/>
            <person name="Wubet T."/>
            <person name="Tarkka M."/>
            <person name="Buscot F."/>
            <person name="Adrian L."/>
            <person name="Diekert G."/>
        </authorList>
    </citation>
    <scope>NUCLEOTIDE SEQUENCE [LARGE SCALE GENOMIC DNA]</scope>
    <source>
        <strain evidence="7">DM 12446 / JCM 15788 / NBRC 109480</strain>
    </source>
</reference>
<comment type="subcellular location">
    <subcellularLocation>
        <location evidence="5">Bacterial microcompartment</location>
    </subcellularLocation>
</comment>
<dbReference type="GO" id="GO:0006520">
    <property type="term" value="P:amino acid metabolic process"/>
    <property type="evidence" value="ECO:0007669"/>
    <property type="project" value="InterPro"/>
</dbReference>
<evidence type="ECO:0000256" key="4">
    <source>
        <dbReference type="ARBA" id="ARBA00024446"/>
    </source>
</evidence>
<dbReference type="GO" id="GO:0009350">
    <property type="term" value="C:ethanolamine ammonia-lyase complex"/>
    <property type="evidence" value="ECO:0007669"/>
    <property type="project" value="UniProtKB-UniRule"/>
</dbReference>
<sequence>MNDPVVKNPWSALRAYTDARIGLGRAGISVPTHELLNFQLSHAKARDAVHLPLHVNALLEGFARLPLDIRLLGEGKAEGLLQEGVSPILLHSQAQSRDSYLQRPDLGRRLDDRSRQSLEALQQGASYDLAIVVVDGLSSLAIHENALTFIQTLTKELAKDTQEWKLAPFCIVEQGRVAIGDEVGELLHVKSVVVLIGERPGLSSPDSLGLYMTYAPKVGLTDAYRNCISNIRKEGLSYEEAAKKTLYLLKESRKLQLSGVAIKERAYEDETLKMTQEKNFLLN</sequence>
<comment type="similarity">
    <text evidence="5">Belongs to the EutC family.</text>
</comment>
<keyword evidence="1 5" id="KW-0846">Cobalamin</keyword>
<dbReference type="EC" id="4.3.1.7" evidence="5"/>